<keyword evidence="4 6" id="KW-0472">Membrane</keyword>
<dbReference type="InterPro" id="IPR013525">
    <property type="entry name" value="ABC2_TM"/>
</dbReference>
<organism evidence="8 9">
    <name type="scientific">Antrihabitans cavernicola</name>
    <dbReference type="NCBI Taxonomy" id="2495913"/>
    <lineage>
        <taxon>Bacteria</taxon>
        <taxon>Bacillati</taxon>
        <taxon>Actinomycetota</taxon>
        <taxon>Actinomycetes</taxon>
        <taxon>Mycobacteriales</taxon>
        <taxon>Nocardiaceae</taxon>
        <taxon>Antrihabitans</taxon>
    </lineage>
</organism>
<accession>A0A5A7S8P9</accession>
<proteinExistence type="predicted"/>
<name>A0A5A7S8P9_9NOCA</name>
<evidence type="ECO:0000256" key="3">
    <source>
        <dbReference type="ARBA" id="ARBA00022989"/>
    </source>
</evidence>
<evidence type="ECO:0000259" key="7">
    <source>
        <dbReference type="Pfam" id="PF01061"/>
    </source>
</evidence>
<dbReference type="PIRSF" id="PIRSF006648">
    <property type="entry name" value="DrrB"/>
    <property type="match status" value="1"/>
</dbReference>
<evidence type="ECO:0000313" key="8">
    <source>
        <dbReference type="EMBL" id="KAA0021579.1"/>
    </source>
</evidence>
<feature type="transmembrane region" description="Helical" evidence="6">
    <location>
        <begin position="237"/>
        <end position="259"/>
    </location>
</feature>
<dbReference type="OrthoDB" id="8988363at2"/>
<dbReference type="GO" id="GO:0046677">
    <property type="term" value="P:response to antibiotic"/>
    <property type="evidence" value="ECO:0007669"/>
    <property type="project" value="UniProtKB-KW"/>
</dbReference>
<evidence type="ECO:0000256" key="1">
    <source>
        <dbReference type="ARBA" id="ARBA00004141"/>
    </source>
</evidence>
<evidence type="ECO:0000256" key="4">
    <source>
        <dbReference type="ARBA" id="ARBA00023136"/>
    </source>
</evidence>
<sequence length="264" mass="28344">MTITADLVGTGSRQPSALRQWAALTERQVRTMVLRGDLVISLIAPLIFTVGFYLPLKFVMKLQGIDYAQFVMAIIVLQTMAFTMNASAALAALEAVTGFTDRLRTMPLPKLVPLASRVSSGLFRSVVTLTAAIAYGYVIGFRLSGGIGQTVLFCGFALGVGTVLSIGADALGMLSKSPQAVSQALTLPTLIFGMLSCGFVPETGFPSWIRPFVRNQPVSQFSYALRDLTDDGVSWHVIWPGLAWLGGLALVLTPLAIWASARRE</sequence>
<keyword evidence="2 6" id="KW-0812">Transmembrane</keyword>
<dbReference type="InterPro" id="IPR051784">
    <property type="entry name" value="Nod_factor_ABC_transporter"/>
</dbReference>
<gene>
    <name evidence="8" type="ORF">FOY51_18710</name>
</gene>
<keyword evidence="3 6" id="KW-1133">Transmembrane helix</keyword>
<feature type="transmembrane region" description="Helical" evidence="6">
    <location>
        <begin position="114"/>
        <end position="138"/>
    </location>
</feature>
<dbReference type="GO" id="GO:0140359">
    <property type="term" value="F:ABC-type transporter activity"/>
    <property type="evidence" value="ECO:0007669"/>
    <property type="project" value="InterPro"/>
</dbReference>
<feature type="transmembrane region" description="Helical" evidence="6">
    <location>
        <begin position="38"/>
        <end position="56"/>
    </location>
</feature>
<evidence type="ECO:0000313" key="9">
    <source>
        <dbReference type="Proteomes" id="UP000322244"/>
    </source>
</evidence>
<dbReference type="InterPro" id="IPR000412">
    <property type="entry name" value="ABC_2_transport"/>
</dbReference>
<comment type="caution">
    <text evidence="8">The sequence shown here is derived from an EMBL/GenBank/DDBJ whole genome shotgun (WGS) entry which is preliminary data.</text>
</comment>
<dbReference type="GO" id="GO:0043190">
    <property type="term" value="C:ATP-binding cassette (ABC) transporter complex"/>
    <property type="evidence" value="ECO:0007669"/>
    <property type="project" value="InterPro"/>
</dbReference>
<evidence type="ECO:0000256" key="5">
    <source>
        <dbReference type="ARBA" id="ARBA00023251"/>
    </source>
</evidence>
<dbReference type="Pfam" id="PF01061">
    <property type="entry name" value="ABC2_membrane"/>
    <property type="match status" value="1"/>
</dbReference>
<dbReference type="Proteomes" id="UP000322244">
    <property type="component" value="Unassembled WGS sequence"/>
</dbReference>
<feature type="domain" description="ABC-2 type transporter transmembrane" evidence="7">
    <location>
        <begin position="20"/>
        <end position="227"/>
    </location>
</feature>
<dbReference type="PANTHER" id="PTHR43229:SF2">
    <property type="entry name" value="NODULATION PROTEIN J"/>
    <property type="match status" value="1"/>
</dbReference>
<dbReference type="PANTHER" id="PTHR43229">
    <property type="entry name" value="NODULATION PROTEIN J"/>
    <property type="match status" value="1"/>
</dbReference>
<dbReference type="EMBL" id="VLNY01000009">
    <property type="protein sequence ID" value="KAA0021579.1"/>
    <property type="molecule type" value="Genomic_DNA"/>
</dbReference>
<keyword evidence="5" id="KW-0046">Antibiotic resistance</keyword>
<evidence type="ECO:0000256" key="2">
    <source>
        <dbReference type="ARBA" id="ARBA00022692"/>
    </source>
</evidence>
<feature type="transmembrane region" description="Helical" evidence="6">
    <location>
        <begin position="150"/>
        <end position="172"/>
    </location>
</feature>
<reference evidence="8 9" key="1">
    <citation type="submission" date="2019-07" db="EMBL/GenBank/DDBJ databases">
        <title>Rhodococcus cavernicolus sp. nov., isolated from a cave.</title>
        <authorList>
            <person name="Lee S.D."/>
        </authorList>
    </citation>
    <scope>NUCLEOTIDE SEQUENCE [LARGE SCALE GENOMIC DNA]</scope>
    <source>
        <strain evidence="8 9">C1-24</strain>
    </source>
</reference>
<feature type="transmembrane region" description="Helical" evidence="6">
    <location>
        <begin position="184"/>
        <end position="201"/>
    </location>
</feature>
<keyword evidence="9" id="KW-1185">Reference proteome</keyword>
<dbReference type="AlphaFoldDB" id="A0A5A7S8P9"/>
<comment type="subcellular location">
    <subcellularLocation>
        <location evidence="1">Membrane</location>
        <topology evidence="1">Multi-pass membrane protein</topology>
    </subcellularLocation>
</comment>
<feature type="transmembrane region" description="Helical" evidence="6">
    <location>
        <begin position="68"/>
        <end position="93"/>
    </location>
</feature>
<protein>
    <submittedName>
        <fullName evidence="8">Antibiotic transporter</fullName>
    </submittedName>
</protein>
<evidence type="ECO:0000256" key="6">
    <source>
        <dbReference type="SAM" id="Phobius"/>
    </source>
</evidence>
<dbReference type="RefSeq" id="WP_149431780.1">
    <property type="nucleotide sequence ID" value="NZ_VLNY01000009.1"/>
</dbReference>